<dbReference type="NCBIfam" id="NF000942">
    <property type="entry name" value="PRK00094.1-4"/>
    <property type="match status" value="1"/>
</dbReference>
<feature type="binding site" evidence="7">
    <location>
        <position position="279"/>
    </location>
    <ligand>
        <name>NADPH</name>
        <dbReference type="ChEBI" id="CHEBI:57783"/>
    </ligand>
</feature>
<feature type="active site" description="Proton acceptor" evidence="7">
    <location>
        <position position="192"/>
    </location>
</feature>
<keyword evidence="3 7" id="KW-0560">Oxidoreductase</keyword>
<evidence type="ECO:0000313" key="12">
    <source>
        <dbReference type="EMBL" id="AGH17275.1"/>
    </source>
</evidence>
<feature type="binding site" evidence="7">
    <location>
        <position position="109"/>
    </location>
    <ligand>
        <name>sn-glycerol 3-phosphate</name>
        <dbReference type="ChEBI" id="CHEBI:57597"/>
    </ligand>
</feature>
<evidence type="ECO:0000256" key="4">
    <source>
        <dbReference type="ARBA" id="ARBA00023098"/>
    </source>
</evidence>
<feature type="binding site" evidence="7">
    <location>
        <position position="256"/>
    </location>
    <ligand>
        <name>NADPH</name>
        <dbReference type="ChEBI" id="CHEBI:57783"/>
    </ligand>
</feature>
<evidence type="ECO:0000256" key="9">
    <source>
        <dbReference type="RuleBase" id="RU000439"/>
    </source>
</evidence>
<dbReference type="Pfam" id="PF01210">
    <property type="entry name" value="NAD_Gly3P_dh_N"/>
    <property type="match status" value="1"/>
</dbReference>
<keyword evidence="13" id="KW-1185">Reference proteome</keyword>
<keyword evidence="2 7" id="KW-0444">Lipid biosynthesis</keyword>
<dbReference type="RefSeq" id="WP_015452870.1">
    <property type="nucleotide sequence ID" value="NC_020549.1"/>
</dbReference>
<comment type="catalytic activity">
    <reaction evidence="7">
        <text>sn-glycerol 3-phosphate + NAD(+) = dihydroxyacetone phosphate + NADH + H(+)</text>
        <dbReference type="Rhea" id="RHEA:11092"/>
        <dbReference type="ChEBI" id="CHEBI:15378"/>
        <dbReference type="ChEBI" id="CHEBI:57540"/>
        <dbReference type="ChEBI" id="CHEBI:57597"/>
        <dbReference type="ChEBI" id="CHEBI:57642"/>
        <dbReference type="ChEBI" id="CHEBI:57945"/>
        <dbReference type="EC" id="1.1.1.94"/>
    </reaction>
</comment>
<comment type="caution">
    <text evidence="7">Lacks conserved residue(s) required for the propagation of feature annotation.</text>
</comment>
<dbReference type="NCBIfam" id="NF000940">
    <property type="entry name" value="PRK00094.1-2"/>
    <property type="match status" value="1"/>
</dbReference>
<reference evidence="12 13" key="1">
    <citation type="journal article" date="2013" name="Genome Announc.">
        <title>Complete Genome Sequence of a Chinese Strain of 'Candidatus Liberibacter asiaticus'.</title>
        <authorList>
            <person name="Lin H."/>
            <person name="Han C.S."/>
            <person name="Liu B."/>
            <person name="Lou B."/>
            <person name="Bai X."/>
            <person name="Deng C."/>
            <person name="Civerolo E.L."/>
            <person name="Gupta G."/>
        </authorList>
    </citation>
    <scope>NUCLEOTIDE SEQUENCE [LARGE SCALE GENOMIC DNA]</scope>
    <source>
        <strain evidence="13">gxpsy</strain>
    </source>
</reference>
<evidence type="ECO:0000256" key="8">
    <source>
        <dbReference type="RuleBase" id="RU000437"/>
    </source>
</evidence>
<proteinExistence type="inferred from homology"/>
<feature type="binding site" evidence="7">
    <location>
        <position position="36"/>
    </location>
    <ligand>
        <name>NADPH</name>
        <dbReference type="ChEBI" id="CHEBI:57783"/>
    </ligand>
</feature>
<protein>
    <recommendedName>
        <fullName evidence="7">Glycerol-3-phosphate dehydrogenase [NAD(P)+]</fullName>
        <ecNumber evidence="7">1.1.1.94</ecNumber>
    </recommendedName>
    <alternativeName>
        <fullName evidence="7">NAD(P)(+)-dependent glycerol-3-phosphate dehydrogenase</fullName>
    </alternativeName>
    <alternativeName>
        <fullName evidence="7">NAD(P)H-dependent dihydroxyacetone-phosphate reductase</fullName>
    </alternativeName>
</protein>
<feature type="binding site" evidence="7">
    <location>
        <position position="257"/>
    </location>
    <ligand>
        <name>sn-glycerol 3-phosphate</name>
        <dbReference type="ChEBI" id="CHEBI:57597"/>
    </ligand>
</feature>
<dbReference type="EMBL" id="CP004005">
    <property type="protein sequence ID" value="AGH17275.1"/>
    <property type="molecule type" value="Genomic_DNA"/>
</dbReference>
<feature type="binding site" evidence="7">
    <location>
        <position position="15"/>
    </location>
    <ligand>
        <name>NADPH</name>
        <dbReference type="ChEBI" id="CHEBI:57783"/>
    </ligand>
</feature>
<sequence length="329" mass="35204">MKNYSTIFVIGAGAFGTALSSVIASRGLANVTLLGRKEILMQQLEDTRINAKALPGIKLSPLLNFSSDHTLLQNADIVLFATSSKGYGEALNFYSNWLKESAEIIICSKGFEYNSGMLLSSYSEKVLPSHSISVLSGPGFARDIAQGLPVGVILSSKNIDISRRLSKILTTDSFRVYCSDDRIGVQIGGALKNVIAIASGILKGRGCGDSARAIVMVQGLSEIMKLTEAMNGRADTILRLSGVGDLILTATSEQSRNFCFGIALGRGEKQNPDQIQLVEGAIAVSCVINISKKMGLKLPIFQAISDVMMNHISVDEALSILLNHSSEEQ</sequence>
<dbReference type="Gene3D" id="3.40.50.720">
    <property type="entry name" value="NAD(P)-binding Rossmann-like Domain"/>
    <property type="match status" value="1"/>
</dbReference>
<dbReference type="PANTHER" id="PTHR11728:SF1">
    <property type="entry name" value="GLYCEROL-3-PHOSPHATE DEHYDROGENASE [NAD(+)] 2, CHLOROPLASTIC"/>
    <property type="match status" value="1"/>
</dbReference>
<dbReference type="SUPFAM" id="SSF48179">
    <property type="entry name" value="6-phosphogluconate dehydrogenase C-terminal domain-like"/>
    <property type="match status" value="1"/>
</dbReference>
<keyword evidence="4 7" id="KW-0443">Lipid metabolism</keyword>
<evidence type="ECO:0000256" key="3">
    <source>
        <dbReference type="ARBA" id="ARBA00023002"/>
    </source>
</evidence>
<dbReference type="Proteomes" id="UP000011820">
    <property type="component" value="Chromosome"/>
</dbReference>
<evidence type="ECO:0000256" key="1">
    <source>
        <dbReference type="ARBA" id="ARBA00011009"/>
    </source>
</evidence>
<evidence type="ECO:0000259" key="10">
    <source>
        <dbReference type="Pfam" id="PF01210"/>
    </source>
</evidence>
<dbReference type="InterPro" id="IPR011128">
    <property type="entry name" value="G3P_DH_NAD-dep_N"/>
</dbReference>
<comment type="function">
    <text evidence="7">Catalyzes the reduction of the glycolytic intermediate dihydroxyacetone phosphate (DHAP) to sn-glycerol 3-phosphate (G3P), the key precursor for phospholipid synthesis.</text>
</comment>
<feature type="binding site" evidence="7">
    <location>
        <position position="255"/>
    </location>
    <ligand>
        <name>sn-glycerol 3-phosphate</name>
        <dbReference type="ChEBI" id="CHEBI:57597"/>
    </ligand>
</feature>
<evidence type="ECO:0000259" key="11">
    <source>
        <dbReference type="Pfam" id="PF07479"/>
    </source>
</evidence>
<dbReference type="GeneID" id="93077268"/>
<organism evidence="12 13">
    <name type="scientific">Candidatus Liberibacter asiaticus str. gxpsy</name>
    <dbReference type="NCBI Taxonomy" id="1174529"/>
    <lineage>
        <taxon>Bacteria</taxon>
        <taxon>Pseudomonadati</taxon>
        <taxon>Pseudomonadota</taxon>
        <taxon>Alphaproteobacteria</taxon>
        <taxon>Hyphomicrobiales</taxon>
        <taxon>Rhizobiaceae</taxon>
        <taxon>Liberibacter</taxon>
    </lineage>
</organism>
<feature type="binding site" evidence="7">
    <location>
        <position position="109"/>
    </location>
    <ligand>
        <name>NADPH</name>
        <dbReference type="ChEBI" id="CHEBI:57783"/>
    </ligand>
</feature>
<feature type="binding site" evidence="7">
    <location>
        <position position="245"/>
    </location>
    <ligand>
        <name>sn-glycerol 3-phosphate</name>
        <dbReference type="ChEBI" id="CHEBI:57597"/>
    </ligand>
</feature>
<evidence type="ECO:0000256" key="6">
    <source>
        <dbReference type="ARBA" id="ARBA00023264"/>
    </source>
</evidence>
<accession>A0ABM5NF65</accession>
<feature type="domain" description="Glycerol-3-phosphate dehydrogenase NAD-dependent C-terminal" evidence="11">
    <location>
        <begin position="181"/>
        <end position="318"/>
    </location>
</feature>
<evidence type="ECO:0000256" key="2">
    <source>
        <dbReference type="ARBA" id="ARBA00022516"/>
    </source>
</evidence>
<dbReference type="InterPro" id="IPR036291">
    <property type="entry name" value="NAD(P)-bd_dom_sf"/>
</dbReference>
<dbReference type="InterPro" id="IPR006168">
    <property type="entry name" value="G3P_DH_NAD-dep"/>
</dbReference>
<feature type="binding site" evidence="7">
    <location>
        <position position="256"/>
    </location>
    <ligand>
        <name>sn-glycerol 3-phosphate</name>
        <dbReference type="ChEBI" id="CHEBI:57597"/>
    </ligand>
</feature>
<dbReference type="Pfam" id="PF07479">
    <property type="entry name" value="NAD_Gly3P_dh_C"/>
    <property type="match status" value="1"/>
</dbReference>
<keyword evidence="7 8" id="KW-0520">NAD</keyword>
<dbReference type="InterPro" id="IPR006109">
    <property type="entry name" value="G3P_DH_NAD-dep_C"/>
</dbReference>
<dbReference type="SUPFAM" id="SSF51735">
    <property type="entry name" value="NAD(P)-binding Rossmann-fold domains"/>
    <property type="match status" value="1"/>
</dbReference>
<comment type="catalytic activity">
    <reaction evidence="7 9">
        <text>sn-glycerol 3-phosphate + NADP(+) = dihydroxyacetone phosphate + NADPH + H(+)</text>
        <dbReference type="Rhea" id="RHEA:11096"/>
        <dbReference type="ChEBI" id="CHEBI:15378"/>
        <dbReference type="ChEBI" id="CHEBI:57597"/>
        <dbReference type="ChEBI" id="CHEBI:57642"/>
        <dbReference type="ChEBI" id="CHEBI:57783"/>
        <dbReference type="ChEBI" id="CHEBI:58349"/>
        <dbReference type="EC" id="1.1.1.94"/>
    </reaction>
</comment>
<keyword evidence="5 7" id="KW-0594">Phospholipid biosynthesis</keyword>
<feature type="domain" description="Glycerol-3-phosphate dehydrogenase NAD-dependent N-terminal" evidence="10">
    <location>
        <begin position="7"/>
        <end position="159"/>
    </location>
</feature>
<feature type="binding site" evidence="7">
    <location>
        <position position="137"/>
    </location>
    <ligand>
        <name>sn-glycerol 3-phosphate</name>
        <dbReference type="ChEBI" id="CHEBI:57597"/>
    </ligand>
</feature>
<dbReference type="PIRSF" id="PIRSF000114">
    <property type="entry name" value="Glycerol-3-P_dh"/>
    <property type="match status" value="1"/>
</dbReference>
<dbReference type="EC" id="1.1.1.94" evidence="7"/>
<dbReference type="PANTHER" id="PTHR11728">
    <property type="entry name" value="GLYCEROL-3-PHOSPHATE DEHYDROGENASE"/>
    <property type="match status" value="1"/>
</dbReference>
<keyword evidence="7" id="KW-0547">Nucleotide-binding</keyword>
<feature type="binding site" evidence="7">
    <location>
        <position position="141"/>
    </location>
    <ligand>
        <name>NADPH</name>
        <dbReference type="ChEBI" id="CHEBI:57783"/>
    </ligand>
</feature>
<comment type="pathway">
    <text evidence="7">Membrane lipid metabolism; glycerophospholipid metabolism.</text>
</comment>
<feature type="binding site" evidence="7">
    <location>
        <position position="37"/>
    </location>
    <ligand>
        <name>NADPH</name>
        <dbReference type="ChEBI" id="CHEBI:57783"/>
    </ligand>
</feature>
<dbReference type="InterPro" id="IPR013328">
    <property type="entry name" value="6PGD_dom2"/>
</dbReference>
<evidence type="ECO:0000256" key="5">
    <source>
        <dbReference type="ARBA" id="ARBA00023209"/>
    </source>
</evidence>
<keyword evidence="7" id="KW-0521">NADP</keyword>
<dbReference type="InterPro" id="IPR008927">
    <property type="entry name" value="6-PGluconate_DH-like_C_sf"/>
</dbReference>
<dbReference type="PRINTS" id="PR00077">
    <property type="entry name" value="GPDHDRGNASE"/>
</dbReference>
<keyword evidence="7" id="KW-0963">Cytoplasm</keyword>
<gene>
    <name evidence="7" type="primary">gpsA</name>
    <name evidence="12" type="ORF">WSI_04535</name>
</gene>
<keyword evidence="6 7" id="KW-1208">Phospholipid metabolism</keyword>
<comment type="similarity">
    <text evidence="1 7 8">Belongs to the NAD-dependent glycerol-3-phosphate dehydrogenase family.</text>
</comment>
<dbReference type="HAMAP" id="MF_00394">
    <property type="entry name" value="NAD_Glyc3P_dehydrog"/>
    <property type="match status" value="1"/>
</dbReference>
<evidence type="ECO:0000313" key="13">
    <source>
        <dbReference type="Proteomes" id="UP000011820"/>
    </source>
</evidence>
<feature type="binding site" evidence="7">
    <location>
        <position position="192"/>
    </location>
    <ligand>
        <name>sn-glycerol 3-phosphate</name>
        <dbReference type="ChEBI" id="CHEBI:57597"/>
    </ligand>
</feature>
<dbReference type="Gene3D" id="1.10.1040.10">
    <property type="entry name" value="N-(1-d-carboxylethyl)-l-norvaline Dehydrogenase, domain 2"/>
    <property type="match status" value="1"/>
</dbReference>
<comment type="subcellular location">
    <subcellularLocation>
        <location evidence="7">Cytoplasm</location>
    </subcellularLocation>
</comment>
<feature type="binding site" evidence="7">
    <location>
        <position position="277"/>
    </location>
    <ligand>
        <name>NADPH</name>
        <dbReference type="ChEBI" id="CHEBI:57783"/>
    </ligand>
</feature>
<name>A0ABM5NF65_LIBAS</name>
<evidence type="ECO:0000256" key="7">
    <source>
        <dbReference type="HAMAP-Rule" id="MF_00394"/>
    </source>
</evidence>